<protein>
    <submittedName>
        <fullName evidence="1">Uncharacterized protein</fullName>
    </submittedName>
</protein>
<accession>W2S0R6</accession>
<evidence type="ECO:0000313" key="2">
    <source>
        <dbReference type="Proteomes" id="UP000030752"/>
    </source>
</evidence>
<sequence length="67" mass="7644">MNYMLTLMGAESGKLPLYIAALVQLVRDMKLNKKTFTVEKFGKEINEFGLSEAQRHALALRMNLLRS</sequence>
<dbReference type="AlphaFoldDB" id="W2S0R6"/>
<dbReference type="VEuPathDB" id="FungiDB:HMPREF1541_03574"/>
<dbReference type="HOGENOM" id="CLU_2812275_0_0_1"/>
<evidence type="ECO:0000313" key="1">
    <source>
        <dbReference type="EMBL" id="ETN41638.1"/>
    </source>
</evidence>
<dbReference type="GeneID" id="19970913"/>
<gene>
    <name evidence="1" type="ORF">HMPREF1541_03574</name>
</gene>
<dbReference type="Proteomes" id="UP000030752">
    <property type="component" value="Unassembled WGS sequence"/>
</dbReference>
<proteinExistence type="predicted"/>
<organism evidence="1 2">
    <name type="scientific">Cyphellophora europaea (strain CBS 101466)</name>
    <name type="common">Phialophora europaea</name>
    <dbReference type="NCBI Taxonomy" id="1220924"/>
    <lineage>
        <taxon>Eukaryota</taxon>
        <taxon>Fungi</taxon>
        <taxon>Dikarya</taxon>
        <taxon>Ascomycota</taxon>
        <taxon>Pezizomycotina</taxon>
        <taxon>Eurotiomycetes</taxon>
        <taxon>Chaetothyriomycetidae</taxon>
        <taxon>Chaetothyriales</taxon>
        <taxon>Cyphellophoraceae</taxon>
        <taxon>Cyphellophora</taxon>
    </lineage>
</organism>
<reference evidence="1 2" key="1">
    <citation type="submission" date="2013-03" db="EMBL/GenBank/DDBJ databases">
        <title>The Genome Sequence of Phialophora europaea CBS 101466.</title>
        <authorList>
            <consortium name="The Broad Institute Genomics Platform"/>
            <person name="Cuomo C."/>
            <person name="de Hoog S."/>
            <person name="Gorbushina A."/>
            <person name="Walker B."/>
            <person name="Young S.K."/>
            <person name="Zeng Q."/>
            <person name="Gargeya S."/>
            <person name="Fitzgerald M."/>
            <person name="Haas B."/>
            <person name="Abouelleil A."/>
            <person name="Allen A.W."/>
            <person name="Alvarado L."/>
            <person name="Arachchi H.M."/>
            <person name="Berlin A.M."/>
            <person name="Chapman S.B."/>
            <person name="Gainer-Dewar J."/>
            <person name="Goldberg J."/>
            <person name="Griggs A."/>
            <person name="Gujja S."/>
            <person name="Hansen M."/>
            <person name="Howarth C."/>
            <person name="Imamovic A."/>
            <person name="Ireland A."/>
            <person name="Larimer J."/>
            <person name="McCowan C."/>
            <person name="Murphy C."/>
            <person name="Pearson M."/>
            <person name="Poon T.W."/>
            <person name="Priest M."/>
            <person name="Roberts A."/>
            <person name="Saif S."/>
            <person name="Shea T."/>
            <person name="Sisk P."/>
            <person name="Sykes S."/>
            <person name="Wortman J."/>
            <person name="Nusbaum C."/>
            <person name="Birren B."/>
        </authorList>
    </citation>
    <scope>NUCLEOTIDE SEQUENCE [LARGE SCALE GENOMIC DNA]</scope>
    <source>
        <strain evidence="1 2">CBS 101466</strain>
    </source>
</reference>
<dbReference type="InParanoid" id="W2S0R6"/>
<dbReference type="EMBL" id="KB822719">
    <property type="protein sequence ID" value="ETN41638.1"/>
    <property type="molecule type" value="Genomic_DNA"/>
</dbReference>
<name>W2S0R6_CYPE1</name>
<dbReference type="RefSeq" id="XP_008716147.1">
    <property type="nucleotide sequence ID" value="XM_008717925.1"/>
</dbReference>
<keyword evidence="2" id="KW-1185">Reference proteome</keyword>